<dbReference type="EMBL" id="HACG01023570">
    <property type="protein sequence ID" value="CEK70435.1"/>
    <property type="molecule type" value="Transcribed_RNA"/>
</dbReference>
<feature type="region of interest" description="Disordered" evidence="1">
    <location>
        <begin position="1"/>
        <end position="42"/>
    </location>
</feature>
<reference evidence="2" key="1">
    <citation type="submission" date="2014-12" db="EMBL/GenBank/DDBJ databases">
        <title>Insight into the proteome of Arion vulgaris.</title>
        <authorList>
            <person name="Aradska J."/>
            <person name="Bulat T."/>
            <person name="Smidak R."/>
            <person name="Sarate P."/>
            <person name="Gangsoo J."/>
            <person name="Sialana F."/>
            <person name="Bilban M."/>
            <person name="Lubec G."/>
        </authorList>
    </citation>
    <scope>NUCLEOTIDE SEQUENCE</scope>
    <source>
        <tissue evidence="2">Skin</tissue>
    </source>
</reference>
<organism evidence="2">
    <name type="scientific">Arion vulgaris</name>
    <dbReference type="NCBI Taxonomy" id="1028688"/>
    <lineage>
        <taxon>Eukaryota</taxon>
        <taxon>Metazoa</taxon>
        <taxon>Spiralia</taxon>
        <taxon>Lophotrochozoa</taxon>
        <taxon>Mollusca</taxon>
        <taxon>Gastropoda</taxon>
        <taxon>Heterobranchia</taxon>
        <taxon>Euthyneura</taxon>
        <taxon>Panpulmonata</taxon>
        <taxon>Eupulmonata</taxon>
        <taxon>Stylommatophora</taxon>
        <taxon>Helicina</taxon>
        <taxon>Arionoidea</taxon>
        <taxon>Arionidae</taxon>
        <taxon>Arion</taxon>
    </lineage>
</organism>
<evidence type="ECO:0000256" key="1">
    <source>
        <dbReference type="SAM" id="MobiDB-lite"/>
    </source>
</evidence>
<accession>A0A0B6ZRV3</accession>
<protein>
    <submittedName>
        <fullName evidence="2">Uncharacterized protein</fullName>
    </submittedName>
</protein>
<name>A0A0B6ZRV3_9EUPU</name>
<feature type="non-terminal residue" evidence="2">
    <location>
        <position position="1"/>
    </location>
</feature>
<feature type="compositionally biased region" description="Polar residues" evidence="1">
    <location>
        <begin position="31"/>
        <end position="42"/>
    </location>
</feature>
<proteinExistence type="predicted"/>
<gene>
    <name evidence="2" type="primary">ORF74133</name>
</gene>
<evidence type="ECO:0000313" key="2">
    <source>
        <dbReference type="EMBL" id="CEK70435.1"/>
    </source>
</evidence>
<dbReference type="AlphaFoldDB" id="A0A0B6ZRV3"/>
<sequence length="213" mass="23569">QQTQDVSEVKDKNFKQKNNTVTSEQFRHQNRLNTRSSNSANDQYELAGSVHFDQSVSSRPSDNAHDAYSLSNNEHCEHTVSINPSDNVDDEYSHAGNVPFPNSSNGNSNSHNVYARLGDRIVETKNPYNVLLQDAPSAITTKRDIVPSKHKTLAQQQSPSLLTHSAETSAYSTAGNIVDVPTKPSPENSDRLSDGVNIKTTDIDVYYELEPHS</sequence>
<feature type="region of interest" description="Disordered" evidence="1">
    <location>
        <begin position="172"/>
        <end position="196"/>
    </location>
</feature>